<dbReference type="Proteomes" id="UP000095300">
    <property type="component" value="Unassembled WGS sequence"/>
</dbReference>
<proteinExistence type="predicted"/>
<organism evidence="2 3">
    <name type="scientific">Stomoxys calcitrans</name>
    <name type="common">Stable fly</name>
    <name type="synonym">Conops calcitrans</name>
    <dbReference type="NCBI Taxonomy" id="35570"/>
    <lineage>
        <taxon>Eukaryota</taxon>
        <taxon>Metazoa</taxon>
        <taxon>Ecdysozoa</taxon>
        <taxon>Arthropoda</taxon>
        <taxon>Hexapoda</taxon>
        <taxon>Insecta</taxon>
        <taxon>Pterygota</taxon>
        <taxon>Neoptera</taxon>
        <taxon>Endopterygota</taxon>
        <taxon>Diptera</taxon>
        <taxon>Brachycera</taxon>
        <taxon>Muscomorpha</taxon>
        <taxon>Muscoidea</taxon>
        <taxon>Muscidae</taxon>
        <taxon>Stomoxys</taxon>
    </lineage>
</organism>
<reference evidence="2" key="1">
    <citation type="submission" date="2020-05" db="UniProtKB">
        <authorList>
            <consortium name="EnsemblMetazoa"/>
        </authorList>
    </citation>
    <scope>IDENTIFICATION</scope>
    <source>
        <strain evidence="2">USDA</strain>
    </source>
</reference>
<dbReference type="InterPro" id="IPR013785">
    <property type="entry name" value="Aldolase_TIM"/>
</dbReference>
<dbReference type="GO" id="GO:0005737">
    <property type="term" value="C:cytoplasm"/>
    <property type="evidence" value="ECO:0007669"/>
    <property type="project" value="TreeGrafter"/>
</dbReference>
<dbReference type="Gene3D" id="3.30.160.20">
    <property type="match status" value="1"/>
</dbReference>
<dbReference type="Pfam" id="PF01207">
    <property type="entry name" value="Dus"/>
    <property type="match status" value="1"/>
</dbReference>
<keyword evidence="3" id="KW-1185">Reference proteome</keyword>
<name>A0A1I8NNL7_STOCA</name>
<dbReference type="SMART" id="SM00358">
    <property type="entry name" value="DSRM"/>
    <property type="match status" value="1"/>
</dbReference>
<evidence type="ECO:0000313" key="3">
    <source>
        <dbReference type="Proteomes" id="UP000095300"/>
    </source>
</evidence>
<dbReference type="OrthoDB" id="10262250at2759"/>
<dbReference type="EnsemblMetazoa" id="SCAU000658-RB">
    <property type="protein sequence ID" value="SCAU000658-PB"/>
    <property type="gene ID" value="SCAU000658"/>
</dbReference>
<dbReference type="InterPro" id="IPR014720">
    <property type="entry name" value="dsRBD_dom"/>
</dbReference>
<dbReference type="Gene3D" id="3.20.20.70">
    <property type="entry name" value="Aldolase class I"/>
    <property type="match status" value="1"/>
</dbReference>
<dbReference type="PANTHER" id="PTHR45936">
    <property type="entry name" value="TRNA-DIHYDROURIDINE(20) SYNTHASE [NAD(P)+]-LIKE"/>
    <property type="match status" value="1"/>
</dbReference>
<dbReference type="AlphaFoldDB" id="A0A1I8NNL7"/>
<accession>A0A1I8NNL7</accession>
<evidence type="ECO:0000259" key="1">
    <source>
        <dbReference type="SMART" id="SM00358"/>
    </source>
</evidence>
<dbReference type="GO" id="GO:0010468">
    <property type="term" value="P:regulation of gene expression"/>
    <property type="evidence" value="ECO:0007669"/>
    <property type="project" value="UniProtKB-ARBA"/>
</dbReference>
<dbReference type="SUPFAM" id="SSF54768">
    <property type="entry name" value="dsRNA-binding domain-like"/>
    <property type="match status" value="1"/>
</dbReference>
<dbReference type="VEuPathDB" id="VectorBase:SCAU000658"/>
<dbReference type="GO" id="GO:0017150">
    <property type="term" value="F:tRNA dihydrouridine synthase activity"/>
    <property type="evidence" value="ECO:0007669"/>
    <property type="project" value="TreeGrafter"/>
</dbReference>
<dbReference type="Pfam" id="PF00035">
    <property type="entry name" value="dsrm"/>
    <property type="match status" value="1"/>
</dbReference>
<dbReference type="GO" id="GO:0000049">
    <property type="term" value="F:tRNA binding"/>
    <property type="evidence" value="ECO:0007669"/>
    <property type="project" value="InterPro"/>
</dbReference>
<dbReference type="CDD" id="cd19871">
    <property type="entry name" value="DSRM_DUS2L"/>
    <property type="match status" value="1"/>
</dbReference>
<dbReference type="SUPFAM" id="SSF51395">
    <property type="entry name" value="FMN-linked oxidoreductases"/>
    <property type="match status" value="1"/>
</dbReference>
<gene>
    <name evidence="2" type="primary">106087461</name>
</gene>
<feature type="domain" description="DRBM" evidence="1">
    <location>
        <begin position="336"/>
        <end position="399"/>
    </location>
</feature>
<dbReference type="PANTHER" id="PTHR45936:SF1">
    <property type="entry name" value="TRNA-DIHYDROURIDINE(20) SYNTHASE [NAD(P)+]-LIKE"/>
    <property type="match status" value="1"/>
</dbReference>
<evidence type="ECO:0000313" key="2">
    <source>
        <dbReference type="EnsemblMetazoa" id="SCAU000658-PB"/>
    </source>
</evidence>
<protein>
    <recommendedName>
        <fullName evidence="1">DRBM domain-containing protein</fullName>
    </recommendedName>
</protein>
<dbReference type="InterPro" id="IPR044463">
    <property type="entry name" value="DUS2_DSRM"/>
</dbReference>
<sequence>MCTKYILGTIDYVDPSDGTVSFRTCNLEKSRLVLQMGTSDADRALAVGKKIQQDISGLDINMGCPKEFSIKGGMGVALLAQPDKACHILKTLVDNLDIPVTCKIRILPSVEDTIELVKKLTSTGIAAIGIHARTRDERPRHNPHPEVIKEVAKHVSIPVICNGGSRDIEKYEDILKFRNLCGASSIMVARAAQMNVSIFRKGGLLPMDDLICKYLKLSVDYDNPPHNTKYGIQSIMREQQETPRGKLFLQSQTMQHMCDIWNMGDYCRQKELELHNKGNMGRRQVVPGQVPDSDILEVAAKKAKTDESVEDDEKDIIEENVAFLRCNYNIKTDHFPKTQLYVFANKNDKLPPTYVTEGKDKLFRSICTFDDKRYRSTFWQKNKKQAEQAAALVCLKNIGLVTTEELIKNGSILR</sequence>
<dbReference type="InterPro" id="IPR052582">
    <property type="entry name" value="tRNA-DUS-like"/>
</dbReference>
<dbReference type="InterPro" id="IPR035587">
    <property type="entry name" value="DUS-like_FMN-bd"/>
</dbReference>
<dbReference type="CDD" id="cd02801">
    <property type="entry name" value="DUS_like_FMN"/>
    <property type="match status" value="1"/>
</dbReference>